<gene>
    <name evidence="2" type="ORF">ACAT0790_LOCUS36591</name>
</gene>
<feature type="region of interest" description="Disordered" evidence="1">
    <location>
        <begin position="221"/>
        <end position="243"/>
    </location>
</feature>
<sequence>MENFRSRAAQNLAPWREGASGGFQESYVPDEKLHEYYTMTKAKDPAWFDNSVSQYDAFGRGKLPRKNSKQRYIEFSEQSRNTTMACKNAGCEVTATLQVFDQATEHADCKLSLLVHPTDFDDEYSREYVELVQLNGKQFNFHCHPEAPTRTCGASGDDALMPCLKDLSLDGILKRDGKLNITARISRMVDECPVNGNLFSGVAVVKCLVHPSWDNTQIPTRTDIWRRPTPPPPRRGSRLRCKEPGCTASTTVLLSEKDTRNKTCRLTVRVAQTDFDGDLGSKEEIEWVRIGENITKAHVKPGRNPCKEQFTGQQGSTAGSNSTDDTGSNASSNSGSSSSNSSASGKKDSSNNTDVGGKANGGAASSKKTSKPAGKAAGKAAGLQVGDAGFANELGSMAEDRPSAGGKAGSSSAGKDGSSAGNASSSAGSASSASSTAGDAVGSADGASSSAGDASSSGGRASSSTGNASSSAGSTGKTDGSAVSASPGVGGAGGSAGGVARNATTANSSASDANRSIVGVFTPDGGGDASQNISSDPGAGGSAAAFAPSAITNIFGAAGVGVGDGGATVASVYGDLWDDDNDTVWYTLLNGTDVTAEAQDGKVSVSAKISGMVDECGRNGFLLDGKVVIECS</sequence>
<evidence type="ECO:0000313" key="2">
    <source>
        <dbReference type="EMBL" id="CAD9159826.1"/>
    </source>
</evidence>
<feature type="compositionally biased region" description="Polar residues" evidence="1">
    <location>
        <begin position="310"/>
        <end position="319"/>
    </location>
</feature>
<protein>
    <submittedName>
        <fullName evidence="2">Uncharacterized protein</fullName>
    </submittedName>
</protein>
<accession>A0A7S1WCA7</accession>
<feature type="region of interest" description="Disordered" evidence="1">
    <location>
        <begin position="298"/>
        <end position="497"/>
    </location>
</feature>
<feature type="compositionally biased region" description="Gly residues" evidence="1">
    <location>
        <begin position="488"/>
        <end position="497"/>
    </location>
</feature>
<feature type="region of interest" description="Disordered" evidence="1">
    <location>
        <begin position="517"/>
        <end position="541"/>
    </location>
</feature>
<feature type="compositionally biased region" description="Low complexity" evidence="1">
    <location>
        <begin position="403"/>
        <end position="487"/>
    </location>
</feature>
<feature type="compositionally biased region" description="Low complexity" evidence="1">
    <location>
        <begin position="361"/>
        <end position="382"/>
    </location>
</feature>
<reference evidence="2" key="1">
    <citation type="submission" date="2021-01" db="EMBL/GenBank/DDBJ databases">
        <authorList>
            <person name="Corre E."/>
            <person name="Pelletier E."/>
            <person name="Niang G."/>
            <person name="Scheremetjew M."/>
            <person name="Finn R."/>
            <person name="Kale V."/>
            <person name="Holt S."/>
            <person name="Cochrane G."/>
            <person name="Meng A."/>
            <person name="Brown T."/>
            <person name="Cohen L."/>
        </authorList>
    </citation>
    <scope>NUCLEOTIDE SEQUENCE</scope>
    <source>
        <strain evidence="2">OF101</strain>
    </source>
</reference>
<dbReference type="EMBL" id="HBGE01061045">
    <property type="protein sequence ID" value="CAD9159826.1"/>
    <property type="molecule type" value="Transcribed_RNA"/>
</dbReference>
<feature type="compositionally biased region" description="Low complexity" evidence="1">
    <location>
        <begin position="320"/>
        <end position="344"/>
    </location>
</feature>
<evidence type="ECO:0000256" key="1">
    <source>
        <dbReference type="SAM" id="MobiDB-lite"/>
    </source>
</evidence>
<name>A0A7S1WCA7_ALECA</name>
<proteinExistence type="predicted"/>
<organism evidence="2">
    <name type="scientific">Alexandrium catenella</name>
    <name type="common">Red tide dinoflagellate</name>
    <name type="synonym">Gonyaulax catenella</name>
    <dbReference type="NCBI Taxonomy" id="2925"/>
    <lineage>
        <taxon>Eukaryota</taxon>
        <taxon>Sar</taxon>
        <taxon>Alveolata</taxon>
        <taxon>Dinophyceae</taxon>
        <taxon>Gonyaulacales</taxon>
        <taxon>Pyrocystaceae</taxon>
        <taxon>Alexandrium</taxon>
    </lineage>
</organism>
<dbReference type="AlphaFoldDB" id="A0A7S1WCA7"/>